<keyword evidence="3" id="KW-1185">Reference proteome</keyword>
<evidence type="ECO:0000313" key="2">
    <source>
        <dbReference type="EMBL" id="GIY11766.1"/>
    </source>
</evidence>
<organism evidence="2 3">
    <name type="scientific">Caerostris extrusa</name>
    <name type="common">Bark spider</name>
    <name type="synonym">Caerostris bankana</name>
    <dbReference type="NCBI Taxonomy" id="172846"/>
    <lineage>
        <taxon>Eukaryota</taxon>
        <taxon>Metazoa</taxon>
        <taxon>Ecdysozoa</taxon>
        <taxon>Arthropoda</taxon>
        <taxon>Chelicerata</taxon>
        <taxon>Arachnida</taxon>
        <taxon>Araneae</taxon>
        <taxon>Araneomorphae</taxon>
        <taxon>Entelegynae</taxon>
        <taxon>Araneoidea</taxon>
        <taxon>Araneidae</taxon>
        <taxon>Caerostris</taxon>
    </lineage>
</organism>
<proteinExistence type="predicted"/>
<accession>A0AAV4QTV9</accession>
<keyword evidence="1" id="KW-0812">Transmembrane</keyword>
<comment type="caution">
    <text evidence="2">The sequence shown here is derived from an EMBL/GenBank/DDBJ whole genome shotgun (WGS) entry which is preliminary data.</text>
</comment>
<feature type="transmembrane region" description="Helical" evidence="1">
    <location>
        <begin position="33"/>
        <end position="53"/>
    </location>
</feature>
<name>A0AAV4QTV9_CAEEX</name>
<dbReference type="Proteomes" id="UP001054945">
    <property type="component" value="Unassembled WGS sequence"/>
</dbReference>
<dbReference type="EMBL" id="BPLR01006691">
    <property type="protein sequence ID" value="GIY11766.1"/>
    <property type="molecule type" value="Genomic_DNA"/>
</dbReference>
<gene>
    <name evidence="2" type="ORF">CEXT_373641</name>
</gene>
<keyword evidence="1" id="KW-1133">Transmembrane helix</keyword>
<evidence type="ECO:0000256" key="1">
    <source>
        <dbReference type="SAM" id="Phobius"/>
    </source>
</evidence>
<evidence type="ECO:0000313" key="3">
    <source>
        <dbReference type="Proteomes" id="UP001054945"/>
    </source>
</evidence>
<dbReference type="AlphaFoldDB" id="A0AAV4QTV9"/>
<keyword evidence="1" id="KW-0472">Membrane</keyword>
<reference evidence="2 3" key="1">
    <citation type="submission" date="2021-06" db="EMBL/GenBank/DDBJ databases">
        <title>Caerostris extrusa draft genome.</title>
        <authorList>
            <person name="Kono N."/>
            <person name="Arakawa K."/>
        </authorList>
    </citation>
    <scope>NUCLEOTIDE SEQUENCE [LARGE SCALE GENOMIC DNA]</scope>
</reference>
<protein>
    <submittedName>
        <fullName evidence="2">Uncharacterized protein</fullName>
    </submittedName>
</protein>
<sequence>MDGFLWNYWEWYSIELLGMIFHMEGIPWNYWEWYSIWMVFHGIIGNGIPWMVFHGIIGNGIPNGWYSMELLGMIPLKISLESVWGREGWSEDSAADDMRKGGWSVSEREREIEERLSSRTGDGRCGGKRGGCLQKEIVCKRGEGAEEKSGTGRGKEWGKSCSVRIRPLLTPYTDRIDTGCGGVITGVQ</sequence>